<evidence type="ECO:0000256" key="4">
    <source>
        <dbReference type="ARBA" id="ARBA00022723"/>
    </source>
</evidence>
<organism evidence="14">
    <name type="scientific">Aceria tosichella</name>
    <name type="common">wheat curl mite</name>
    <dbReference type="NCBI Taxonomy" id="561515"/>
    <lineage>
        <taxon>Eukaryota</taxon>
        <taxon>Metazoa</taxon>
        <taxon>Ecdysozoa</taxon>
        <taxon>Arthropoda</taxon>
        <taxon>Chelicerata</taxon>
        <taxon>Arachnida</taxon>
        <taxon>Acari</taxon>
        <taxon>Acariformes</taxon>
        <taxon>Trombidiformes</taxon>
        <taxon>Prostigmata</taxon>
        <taxon>Eupodina</taxon>
        <taxon>Eriophyoidea</taxon>
        <taxon>Eriophyidae</taxon>
        <taxon>Eriophyinae</taxon>
        <taxon>Aceriini</taxon>
        <taxon>Aceria</taxon>
    </lineage>
</organism>
<dbReference type="SUPFAM" id="SSF51197">
    <property type="entry name" value="Clavaminate synthase-like"/>
    <property type="match status" value="1"/>
</dbReference>
<comment type="cofactor">
    <cofactor evidence="1">
        <name>Fe(2+)</name>
        <dbReference type="ChEBI" id="CHEBI:29033"/>
    </cofactor>
</comment>
<keyword evidence="4" id="KW-0479">Metal-binding</keyword>
<evidence type="ECO:0000259" key="13">
    <source>
        <dbReference type="PROSITE" id="PS51184"/>
    </source>
</evidence>
<evidence type="ECO:0000256" key="2">
    <source>
        <dbReference type="ARBA" id="ARBA00004123"/>
    </source>
</evidence>
<feature type="compositionally biased region" description="Polar residues" evidence="12">
    <location>
        <begin position="25"/>
        <end position="52"/>
    </location>
</feature>
<keyword evidence="14" id="KW-0808">Transferase</keyword>
<keyword evidence="5" id="KW-0862">Zinc</keyword>
<evidence type="ECO:0000256" key="1">
    <source>
        <dbReference type="ARBA" id="ARBA00001954"/>
    </source>
</evidence>
<dbReference type="PANTHER" id="PTHR14017:SF1">
    <property type="entry name" value="LD02225P"/>
    <property type="match status" value="1"/>
</dbReference>
<dbReference type="InterPro" id="IPR003347">
    <property type="entry name" value="JmjC_dom"/>
</dbReference>
<comment type="similarity">
    <text evidence="11">Belongs to the UTX family.</text>
</comment>
<dbReference type="AlphaFoldDB" id="A0A6G1S536"/>
<dbReference type="Gene3D" id="1.20.58.1370">
    <property type="match status" value="1"/>
</dbReference>
<comment type="subcellular location">
    <subcellularLocation>
        <location evidence="2">Nucleus</location>
    </subcellularLocation>
</comment>
<dbReference type="Pfam" id="PF21326">
    <property type="entry name" value="KDM6_GATAL"/>
    <property type="match status" value="1"/>
</dbReference>
<dbReference type="GO" id="GO:0032259">
    <property type="term" value="P:methylation"/>
    <property type="evidence" value="ECO:0007669"/>
    <property type="project" value="UniProtKB-KW"/>
</dbReference>
<evidence type="ECO:0000313" key="14">
    <source>
        <dbReference type="EMBL" id="MDE45072.1"/>
    </source>
</evidence>
<dbReference type="GO" id="GO:0031490">
    <property type="term" value="F:chromatin DNA binding"/>
    <property type="evidence" value="ECO:0007669"/>
    <property type="project" value="TreeGrafter"/>
</dbReference>
<dbReference type="EMBL" id="GGYP01000301">
    <property type="protein sequence ID" value="MDE45072.1"/>
    <property type="molecule type" value="Transcribed_RNA"/>
</dbReference>
<dbReference type="GO" id="GO:0010468">
    <property type="term" value="P:regulation of gene expression"/>
    <property type="evidence" value="ECO:0007669"/>
    <property type="project" value="TreeGrafter"/>
</dbReference>
<keyword evidence="9" id="KW-0408">Iron</keyword>
<gene>
    <name evidence="14" type="primary">KDM6A</name>
    <name evidence="14" type="ORF">g.8567</name>
</gene>
<dbReference type="GO" id="GO:0044666">
    <property type="term" value="C:MLL3/4 complex"/>
    <property type="evidence" value="ECO:0007669"/>
    <property type="project" value="TreeGrafter"/>
</dbReference>
<dbReference type="SMART" id="SM00558">
    <property type="entry name" value="JmjC"/>
    <property type="match status" value="1"/>
</dbReference>
<keyword evidence="7" id="KW-0223">Dioxygenase</keyword>
<evidence type="ECO:0000256" key="12">
    <source>
        <dbReference type="SAM" id="MobiDB-lite"/>
    </source>
</evidence>
<proteinExistence type="inferred from homology"/>
<dbReference type="Gene3D" id="2.60.120.650">
    <property type="entry name" value="Cupin"/>
    <property type="match status" value="1"/>
</dbReference>
<dbReference type="GO" id="GO:0008168">
    <property type="term" value="F:methyltransferase activity"/>
    <property type="evidence" value="ECO:0007669"/>
    <property type="project" value="UniProtKB-KW"/>
</dbReference>
<dbReference type="InterPro" id="IPR051630">
    <property type="entry name" value="Corepressor-Demethylase"/>
</dbReference>
<dbReference type="FunFam" id="2.10.110.20:FF:000001">
    <property type="entry name" value="lysine-specific demethylase 6A isoform X2"/>
    <property type="match status" value="1"/>
</dbReference>
<accession>A0A6G1S536</accession>
<evidence type="ECO:0000256" key="5">
    <source>
        <dbReference type="ARBA" id="ARBA00022833"/>
    </source>
</evidence>
<dbReference type="GO" id="GO:0046872">
    <property type="term" value="F:metal ion binding"/>
    <property type="evidence" value="ECO:0007669"/>
    <property type="project" value="UniProtKB-KW"/>
</dbReference>
<evidence type="ECO:0000256" key="8">
    <source>
        <dbReference type="ARBA" id="ARBA00023002"/>
    </source>
</evidence>
<dbReference type="PANTHER" id="PTHR14017">
    <property type="entry name" value="LYSINE-SPECIFIC DEMETHYLASE"/>
    <property type="match status" value="1"/>
</dbReference>
<keyword evidence="8" id="KW-0560">Oxidoreductase</keyword>
<keyword evidence="14" id="KW-0489">Methyltransferase</keyword>
<name>A0A6G1S536_9ACAR</name>
<sequence>MIDKFCDPNALPSNQRTNGIKVEKSNVTANSQQQKRINLQSLNHNNIKPTIQNNNNNNNNNNSNNNNNNNINNNNNDDNANSINGNGIKHDVDLGTHDAPRANDSQHEAKANILPYPQGPLKHNSPSELNPPTPSIFVQSEAEIFSPQLQEFCLAHPIAVIRNISRVLKLNLGLFSTKTLVDLDAGHSIEVRTQLEQPSDENWDHEKKLKIWRCESPRAWSKIGRYAQYQARTFQNHLTSKTRNSVAADIDFTINDEKTSIKKNPHFKFVTFGTNVDLSDSKKWKGQLDELDKLPMFSRVVSASNMLSHIGHPILGMNTVQLYMKVPGCRTPGHQENNNFCSVNINIGPGDCEWFGVPEEYWGPMARLCAENNTNFVHGSWWPNLDDLHARNIPVYRFIQKPGDLVWVNTGTVHWVQAIGWCNNIAWNVGPITTKQFKSAIERYEWNKVERYKSIVPMIHLTWNLVRNIEIHDEELFHVIKNFMATTLSYCERIIKMLEDSNIDIKWHGKAPHEPAHYCANCEIEVFNILFVKSIEKKLVVHCAKCAIEVSQILESFVVLQEYDMAYLKETYSNFIRTFRNQQQRITNTTTTVATTAATTTTVSPANSLSKGCTLPN</sequence>
<evidence type="ECO:0000256" key="3">
    <source>
        <dbReference type="ARBA" id="ARBA00022553"/>
    </source>
</evidence>
<feature type="compositionally biased region" description="Low complexity" evidence="12">
    <location>
        <begin position="53"/>
        <end position="87"/>
    </location>
</feature>
<keyword evidence="10" id="KW-0539">Nucleus</keyword>
<dbReference type="Gene3D" id="2.10.110.20">
    <property type="match status" value="1"/>
</dbReference>
<feature type="region of interest" description="Disordered" evidence="12">
    <location>
        <begin position="1"/>
        <end position="91"/>
    </location>
</feature>
<dbReference type="Pfam" id="PF02373">
    <property type="entry name" value="JmjC"/>
    <property type="match status" value="1"/>
</dbReference>
<dbReference type="GO" id="GO:0000978">
    <property type="term" value="F:RNA polymerase II cis-regulatory region sequence-specific DNA binding"/>
    <property type="evidence" value="ECO:0007669"/>
    <property type="project" value="TreeGrafter"/>
</dbReference>
<keyword evidence="6" id="KW-0156">Chromatin regulator</keyword>
<dbReference type="PROSITE" id="PS51184">
    <property type="entry name" value="JMJC"/>
    <property type="match status" value="1"/>
</dbReference>
<protein>
    <submittedName>
        <fullName evidence="14">Lysine-specific demethylase 6A</fullName>
    </submittedName>
</protein>
<evidence type="ECO:0000256" key="7">
    <source>
        <dbReference type="ARBA" id="ARBA00022964"/>
    </source>
</evidence>
<dbReference type="InterPro" id="IPR048560">
    <property type="entry name" value="KDM6A_B-like_GATAL"/>
</dbReference>
<feature type="domain" description="JmjC" evidence="13">
    <location>
        <begin position="283"/>
        <end position="446"/>
    </location>
</feature>
<keyword evidence="3" id="KW-0597">Phosphoprotein</keyword>
<evidence type="ECO:0000256" key="9">
    <source>
        <dbReference type="ARBA" id="ARBA00023004"/>
    </source>
</evidence>
<evidence type="ECO:0000256" key="10">
    <source>
        <dbReference type="ARBA" id="ARBA00023242"/>
    </source>
</evidence>
<evidence type="ECO:0000256" key="11">
    <source>
        <dbReference type="ARBA" id="ARBA00034483"/>
    </source>
</evidence>
<dbReference type="InterPro" id="IPR048562">
    <property type="entry name" value="KDM6A_B-like_C-hel"/>
</dbReference>
<evidence type="ECO:0000256" key="6">
    <source>
        <dbReference type="ARBA" id="ARBA00022853"/>
    </source>
</evidence>
<dbReference type="Pfam" id="PF21322">
    <property type="entry name" value="KDM6_C-hel"/>
    <property type="match status" value="1"/>
</dbReference>
<reference evidence="14" key="1">
    <citation type="submission" date="2018-10" db="EMBL/GenBank/DDBJ databases">
        <title>Transcriptome assembly of Aceria tosichella (Wheat curl mite) Type 2.</title>
        <authorList>
            <person name="Scully E.D."/>
            <person name="Geib S.M."/>
            <person name="Palmer N.A."/>
            <person name="Gupta A.K."/>
            <person name="Sarath G."/>
            <person name="Tatineni S."/>
        </authorList>
    </citation>
    <scope>NUCLEOTIDE SEQUENCE</scope>
    <source>
        <strain evidence="14">LincolnNE</strain>
    </source>
</reference>
<dbReference type="GO" id="GO:0071558">
    <property type="term" value="F:histone H3K27me2/H3K27me3 demethylase activity"/>
    <property type="evidence" value="ECO:0007669"/>
    <property type="project" value="TreeGrafter"/>
</dbReference>
<dbReference type="InterPro" id="IPR046941">
    <property type="entry name" value="KDM6_GATAL_sf"/>
</dbReference>